<reference evidence="2" key="1">
    <citation type="submission" date="2020-02" db="EMBL/GenBank/DDBJ databases">
        <authorList>
            <person name="Meier V. D."/>
        </authorList>
    </citation>
    <scope>NUCLEOTIDE SEQUENCE</scope>
    <source>
        <strain evidence="2">AVDCRST_MAG51</strain>
    </source>
</reference>
<dbReference type="AlphaFoldDB" id="A0A6J4Q8S4"/>
<dbReference type="EMBL" id="CADCUX010000599">
    <property type="protein sequence ID" value="CAA9433736.1"/>
    <property type="molecule type" value="Genomic_DNA"/>
</dbReference>
<feature type="non-terminal residue" evidence="2">
    <location>
        <position position="1"/>
    </location>
</feature>
<feature type="region of interest" description="Disordered" evidence="1">
    <location>
        <begin position="1"/>
        <end position="75"/>
    </location>
</feature>
<protein>
    <submittedName>
        <fullName evidence="2">Uncharacterized protein</fullName>
    </submittedName>
</protein>
<evidence type="ECO:0000313" key="2">
    <source>
        <dbReference type="EMBL" id="CAA9433736.1"/>
    </source>
</evidence>
<sequence length="113" mass="12668">VHDRRRTPLLHDPGQQRGCPCVRRDAATDAGHARSQRQREARQAAEGAAHQRDPPGNDPQWRRDAVRGRHPGRLLPDVRFAVLVHAARSRRRSGGPARGARPGQCPDRVFQEL</sequence>
<gene>
    <name evidence="2" type="ORF">AVDCRST_MAG51-2793</name>
</gene>
<name>A0A6J4Q8S4_9BURK</name>
<organism evidence="2">
    <name type="scientific">uncultured Ramlibacter sp</name>
    <dbReference type="NCBI Taxonomy" id="260755"/>
    <lineage>
        <taxon>Bacteria</taxon>
        <taxon>Pseudomonadati</taxon>
        <taxon>Pseudomonadota</taxon>
        <taxon>Betaproteobacteria</taxon>
        <taxon>Burkholderiales</taxon>
        <taxon>Comamonadaceae</taxon>
        <taxon>Ramlibacter</taxon>
        <taxon>environmental samples</taxon>
    </lineage>
</organism>
<feature type="compositionally biased region" description="Low complexity" evidence="1">
    <location>
        <begin position="94"/>
        <end position="103"/>
    </location>
</feature>
<evidence type="ECO:0000256" key="1">
    <source>
        <dbReference type="SAM" id="MobiDB-lite"/>
    </source>
</evidence>
<feature type="non-terminal residue" evidence="2">
    <location>
        <position position="113"/>
    </location>
</feature>
<feature type="region of interest" description="Disordered" evidence="1">
    <location>
        <begin position="88"/>
        <end position="113"/>
    </location>
</feature>
<feature type="compositionally biased region" description="Basic and acidic residues" evidence="1">
    <location>
        <begin position="37"/>
        <end position="67"/>
    </location>
</feature>
<accession>A0A6J4Q8S4</accession>
<proteinExistence type="predicted"/>